<comment type="subunit">
    <text evidence="13">Homohexamer. Forms a ring that surrounds DNA.</text>
</comment>
<evidence type="ECO:0000259" key="17">
    <source>
        <dbReference type="PROSITE" id="PS50901"/>
    </source>
</evidence>
<organism evidence="18 19">
    <name type="scientific">Desulfomonile tiedjei</name>
    <dbReference type="NCBI Taxonomy" id="2358"/>
    <lineage>
        <taxon>Bacteria</taxon>
        <taxon>Pseudomonadati</taxon>
        <taxon>Thermodesulfobacteriota</taxon>
        <taxon>Desulfomonilia</taxon>
        <taxon>Desulfomonilales</taxon>
        <taxon>Desulfomonilaceae</taxon>
        <taxon>Desulfomonile</taxon>
    </lineage>
</organism>
<evidence type="ECO:0000256" key="15">
    <source>
        <dbReference type="SAM" id="MobiDB-lite"/>
    </source>
</evidence>
<evidence type="ECO:0000256" key="2">
    <source>
        <dbReference type="ARBA" id="ARBA00006474"/>
    </source>
</evidence>
<evidence type="ECO:0000256" key="16">
    <source>
        <dbReference type="SAM" id="Phobius"/>
    </source>
</evidence>
<evidence type="ECO:0000313" key="19">
    <source>
        <dbReference type="Proteomes" id="UP000807825"/>
    </source>
</evidence>
<protein>
    <submittedName>
        <fullName evidence="18">DNA translocase FtsK 4TM domain-containing protein</fullName>
    </submittedName>
</protein>
<dbReference type="Gene3D" id="3.30.980.40">
    <property type="match status" value="1"/>
</dbReference>
<evidence type="ECO:0000256" key="14">
    <source>
        <dbReference type="PROSITE-ProRule" id="PRU00289"/>
    </source>
</evidence>
<accession>A0A9D6Z5G3</accession>
<dbReference type="GO" id="GO:0005886">
    <property type="term" value="C:plasma membrane"/>
    <property type="evidence" value="ECO:0007669"/>
    <property type="project" value="UniProtKB-SubCell"/>
</dbReference>
<feature type="binding site" evidence="14">
    <location>
        <begin position="538"/>
        <end position="545"/>
    </location>
    <ligand>
        <name>ATP</name>
        <dbReference type="ChEBI" id="CHEBI:30616"/>
    </ligand>
</feature>
<sequence length="866" mass="94532">MARKSTEKQDLLKMIPETPQSPLSSHKRDCFAVIVFAAAVFLLLCLVSYDPRDPSFNVATARPKAANLCGLLGSHVADALVQILGMCAFIVPAGLVFWSIGLFRSHGARFTWADFLSTLLLLSGLSCLLDRFRVGAFLKFPTEHPAGALGSFLHSSFYKFLGSGGEILLALTLVILCVLHFLNVSPKSMARLVRPGLGRAFGVAMEATDSICEHFKTLRASRRLVKTPVGISRIEKPIAVSIEKPEGLSFPREVLPAHSWEQIPLKPMVAKESCDEDAGTGQCSIADTGAESEKNRRKPVIWKPVAPNERRSGVTQKEMEKAIEDYLSELSPGQVKASPLAKPAPVCDEEKDCADPPRPIKVTRRADEDIAQPAGAPNIESPDDYVLPSLDLLDRPPTSTRSIDEKLLEENAAVLEQKLANLGVRGQVVEIHPGPVITMYELSLEPGIPLRRVLNMADDLAMALKSGSTRIVAPIPGKDTVGIEVPNLNREIVYFREIIESPAFMDSQAALKVALGKGIDGEPFATSLARMPHLLIAGATGTGKSVGLNCLICSWLMSCHPDDLKFIMVDPKRLELSYYQDVPHLLHPVVTEAEKVPKVLSWAIREMERRYELLSKSGSKNIESYNEKVKSGELLAEPDGSAPRKLPFIIIIVDELAELMMVAAKDIEISIARLAQMARASGIHLILATQRPSVDVITGVIKANFPARLSFQVSAKPDSRTILDTVGAENLLGIGDMLFLPPGAAKLTRLHGAFLSEKEIRRIVDSIKAQRPPVYLKEISAHVANEESSGASSELIDDEKYDEAVQLVTRLGHASISLIQRHMRIGYNRAARIIEAMEAEGIIGPSDGTSRPREVLARSLESIPDR</sequence>
<keyword evidence="6 14" id="KW-0547">Nucleotide-binding</keyword>
<dbReference type="PANTHER" id="PTHR22683">
    <property type="entry name" value="SPORULATION PROTEIN RELATED"/>
    <property type="match status" value="1"/>
</dbReference>
<evidence type="ECO:0000256" key="1">
    <source>
        <dbReference type="ARBA" id="ARBA00004651"/>
    </source>
</evidence>
<dbReference type="EMBL" id="JACRDE010000184">
    <property type="protein sequence ID" value="MBI5249136.1"/>
    <property type="molecule type" value="Genomic_DNA"/>
</dbReference>
<dbReference type="SMART" id="SM00843">
    <property type="entry name" value="Ftsk_gamma"/>
    <property type="match status" value="1"/>
</dbReference>
<keyword evidence="8 14" id="KW-0067">ATP-binding</keyword>
<dbReference type="InterPro" id="IPR050206">
    <property type="entry name" value="FtsK/SpoIIIE/SftA"/>
</dbReference>
<feature type="region of interest" description="Disordered" evidence="15">
    <location>
        <begin position="276"/>
        <end position="317"/>
    </location>
</feature>
<keyword evidence="5 16" id="KW-0812">Transmembrane</keyword>
<dbReference type="Pfam" id="PF13491">
    <property type="entry name" value="FtsK_4TM"/>
    <property type="match status" value="1"/>
</dbReference>
<dbReference type="InterPro" id="IPR002543">
    <property type="entry name" value="FtsK_dom"/>
</dbReference>
<evidence type="ECO:0000256" key="6">
    <source>
        <dbReference type="ARBA" id="ARBA00022741"/>
    </source>
</evidence>
<name>A0A9D6Z5G3_9BACT</name>
<evidence type="ECO:0000256" key="12">
    <source>
        <dbReference type="ARBA" id="ARBA00023306"/>
    </source>
</evidence>
<feature type="compositionally biased region" description="Basic and acidic residues" evidence="15">
    <location>
        <begin position="308"/>
        <end position="317"/>
    </location>
</feature>
<dbReference type="Pfam" id="PF01580">
    <property type="entry name" value="FtsK_SpoIIIE"/>
    <property type="match status" value="1"/>
</dbReference>
<evidence type="ECO:0000256" key="11">
    <source>
        <dbReference type="ARBA" id="ARBA00023136"/>
    </source>
</evidence>
<keyword evidence="12" id="KW-0131">Cell cycle</keyword>
<dbReference type="Gene3D" id="1.10.10.10">
    <property type="entry name" value="Winged helix-like DNA-binding domain superfamily/Winged helix DNA-binding domain"/>
    <property type="match status" value="1"/>
</dbReference>
<evidence type="ECO:0000256" key="3">
    <source>
        <dbReference type="ARBA" id="ARBA00022475"/>
    </source>
</evidence>
<dbReference type="GO" id="GO:0051301">
    <property type="term" value="P:cell division"/>
    <property type="evidence" value="ECO:0007669"/>
    <property type="project" value="UniProtKB-KW"/>
</dbReference>
<evidence type="ECO:0000256" key="4">
    <source>
        <dbReference type="ARBA" id="ARBA00022618"/>
    </source>
</evidence>
<keyword evidence="3" id="KW-1003">Cell membrane</keyword>
<keyword evidence="10" id="KW-0238">DNA-binding</keyword>
<feature type="transmembrane region" description="Helical" evidence="16">
    <location>
        <begin position="80"/>
        <end position="103"/>
    </location>
</feature>
<dbReference type="GO" id="GO:0005524">
    <property type="term" value="F:ATP binding"/>
    <property type="evidence" value="ECO:0007669"/>
    <property type="project" value="UniProtKB-UniRule"/>
</dbReference>
<feature type="transmembrane region" description="Helical" evidence="16">
    <location>
        <begin position="30"/>
        <end position="49"/>
    </location>
</feature>
<evidence type="ECO:0000256" key="5">
    <source>
        <dbReference type="ARBA" id="ARBA00022692"/>
    </source>
</evidence>
<evidence type="ECO:0000256" key="8">
    <source>
        <dbReference type="ARBA" id="ARBA00022840"/>
    </source>
</evidence>
<dbReference type="PROSITE" id="PS50901">
    <property type="entry name" value="FTSK"/>
    <property type="match status" value="1"/>
</dbReference>
<dbReference type="InterPro" id="IPR036390">
    <property type="entry name" value="WH_DNA-bd_sf"/>
</dbReference>
<keyword evidence="7" id="KW-0159">Chromosome partition</keyword>
<evidence type="ECO:0000313" key="18">
    <source>
        <dbReference type="EMBL" id="MBI5249136.1"/>
    </source>
</evidence>
<dbReference type="InterPro" id="IPR041027">
    <property type="entry name" value="FtsK_alpha"/>
</dbReference>
<dbReference type="Pfam" id="PF17854">
    <property type="entry name" value="FtsK_alpha"/>
    <property type="match status" value="1"/>
</dbReference>
<comment type="subcellular location">
    <subcellularLocation>
        <location evidence="1">Cell membrane</location>
        <topology evidence="1">Multi-pass membrane protein</topology>
    </subcellularLocation>
</comment>
<evidence type="ECO:0000256" key="9">
    <source>
        <dbReference type="ARBA" id="ARBA00022989"/>
    </source>
</evidence>
<dbReference type="Gene3D" id="3.40.50.300">
    <property type="entry name" value="P-loop containing nucleotide triphosphate hydrolases"/>
    <property type="match status" value="1"/>
</dbReference>
<feature type="domain" description="FtsK" evidence="17">
    <location>
        <begin position="521"/>
        <end position="720"/>
    </location>
</feature>
<dbReference type="AlphaFoldDB" id="A0A9D6Z5G3"/>
<keyword evidence="9 16" id="KW-1133">Transmembrane helix</keyword>
<dbReference type="InterPro" id="IPR018541">
    <property type="entry name" value="Ftsk_gamma"/>
</dbReference>
<evidence type="ECO:0000256" key="10">
    <source>
        <dbReference type="ARBA" id="ARBA00023125"/>
    </source>
</evidence>
<dbReference type="Pfam" id="PF09397">
    <property type="entry name" value="FtsK_gamma"/>
    <property type="match status" value="1"/>
</dbReference>
<feature type="region of interest" description="Disordered" evidence="15">
    <location>
        <begin position="844"/>
        <end position="866"/>
    </location>
</feature>
<dbReference type="InterPro" id="IPR003593">
    <property type="entry name" value="AAA+_ATPase"/>
</dbReference>
<gene>
    <name evidence="18" type="ORF">HY912_06550</name>
</gene>
<dbReference type="SMART" id="SM00382">
    <property type="entry name" value="AAA"/>
    <property type="match status" value="1"/>
</dbReference>
<dbReference type="GO" id="GO:0007059">
    <property type="term" value="P:chromosome segregation"/>
    <property type="evidence" value="ECO:0007669"/>
    <property type="project" value="UniProtKB-KW"/>
</dbReference>
<proteinExistence type="inferred from homology"/>
<evidence type="ECO:0000256" key="13">
    <source>
        <dbReference type="ARBA" id="ARBA00025923"/>
    </source>
</evidence>
<feature type="transmembrane region" description="Helical" evidence="16">
    <location>
        <begin position="160"/>
        <end position="182"/>
    </location>
</feature>
<dbReference type="GO" id="GO:0003677">
    <property type="term" value="F:DNA binding"/>
    <property type="evidence" value="ECO:0007669"/>
    <property type="project" value="UniProtKB-KW"/>
</dbReference>
<dbReference type="PANTHER" id="PTHR22683:SF41">
    <property type="entry name" value="DNA TRANSLOCASE FTSK"/>
    <property type="match status" value="1"/>
</dbReference>
<dbReference type="SUPFAM" id="SSF52540">
    <property type="entry name" value="P-loop containing nucleoside triphosphate hydrolases"/>
    <property type="match status" value="1"/>
</dbReference>
<dbReference type="Proteomes" id="UP000807825">
    <property type="component" value="Unassembled WGS sequence"/>
</dbReference>
<comment type="similarity">
    <text evidence="2">Belongs to the FtsK/SpoIIIE/SftA family.</text>
</comment>
<keyword evidence="11 16" id="KW-0472">Membrane</keyword>
<keyword evidence="4" id="KW-0132">Cell division</keyword>
<dbReference type="InterPro" id="IPR036388">
    <property type="entry name" value="WH-like_DNA-bd_sf"/>
</dbReference>
<feature type="region of interest" description="Disordered" evidence="15">
    <location>
        <begin position="333"/>
        <end position="398"/>
    </location>
</feature>
<dbReference type="SUPFAM" id="SSF46785">
    <property type="entry name" value="Winged helix' DNA-binding domain"/>
    <property type="match status" value="1"/>
</dbReference>
<reference evidence="18" key="1">
    <citation type="submission" date="2020-07" db="EMBL/GenBank/DDBJ databases">
        <title>Huge and variable diversity of episymbiotic CPR bacteria and DPANN archaea in groundwater ecosystems.</title>
        <authorList>
            <person name="He C.Y."/>
            <person name="Keren R."/>
            <person name="Whittaker M."/>
            <person name="Farag I.F."/>
            <person name="Doudna J."/>
            <person name="Cate J.H.D."/>
            <person name="Banfield J.F."/>
        </authorList>
    </citation>
    <scope>NUCLEOTIDE SEQUENCE</scope>
    <source>
        <strain evidence="18">NC_groundwater_1664_Pr3_B-0.1um_52_9</strain>
    </source>
</reference>
<dbReference type="InterPro" id="IPR027417">
    <property type="entry name" value="P-loop_NTPase"/>
</dbReference>
<dbReference type="InterPro" id="IPR025199">
    <property type="entry name" value="FtsK_4TM"/>
</dbReference>
<evidence type="ECO:0000256" key="7">
    <source>
        <dbReference type="ARBA" id="ARBA00022829"/>
    </source>
</evidence>
<comment type="caution">
    <text evidence="18">The sequence shown here is derived from an EMBL/GenBank/DDBJ whole genome shotgun (WGS) entry which is preliminary data.</text>
</comment>